<proteinExistence type="predicted"/>
<keyword evidence="3" id="KW-1185">Reference proteome</keyword>
<dbReference type="Proteomes" id="UP000019149">
    <property type="component" value="Unassembled WGS sequence"/>
</dbReference>
<name>W6U8R1_ECHGR</name>
<dbReference type="RefSeq" id="XP_024346083.1">
    <property type="nucleotide sequence ID" value="XM_024499497.1"/>
</dbReference>
<dbReference type="KEGG" id="egl:EGR_10248"/>
<evidence type="ECO:0000256" key="1">
    <source>
        <dbReference type="SAM" id="MobiDB-lite"/>
    </source>
</evidence>
<dbReference type="AlphaFoldDB" id="W6U8R1"/>
<evidence type="ECO:0000313" key="2">
    <source>
        <dbReference type="EMBL" id="EUB54887.1"/>
    </source>
</evidence>
<dbReference type="CTD" id="36345963"/>
<gene>
    <name evidence="2" type="ORF">EGR_10248</name>
</gene>
<accession>W6U8R1</accession>
<dbReference type="EMBL" id="APAU02000202">
    <property type="protein sequence ID" value="EUB54887.1"/>
    <property type="molecule type" value="Genomic_DNA"/>
</dbReference>
<comment type="caution">
    <text evidence="2">The sequence shown here is derived from an EMBL/GenBank/DDBJ whole genome shotgun (WGS) entry which is preliminary data.</text>
</comment>
<feature type="region of interest" description="Disordered" evidence="1">
    <location>
        <begin position="1"/>
        <end position="27"/>
    </location>
</feature>
<organism evidence="2 3">
    <name type="scientific">Echinococcus granulosus</name>
    <name type="common">Hydatid tapeworm</name>
    <dbReference type="NCBI Taxonomy" id="6210"/>
    <lineage>
        <taxon>Eukaryota</taxon>
        <taxon>Metazoa</taxon>
        <taxon>Spiralia</taxon>
        <taxon>Lophotrochozoa</taxon>
        <taxon>Platyhelminthes</taxon>
        <taxon>Cestoda</taxon>
        <taxon>Eucestoda</taxon>
        <taxon>Cyclophyllidea</taxon>
        <taxon>Taeniidae</taxon>
        <taxon>Echinococcus</taxon>
        <taxon>Echinococcus granulosus group</taxon>
    </lineage>
</organism>
<sequence length="52" mass="5864">MQNWRKGQAAARSHSRPTSLDDMANDPKRNSARLLKLLTLSIPVLYLSLSKL</sequence>
<reference evidence="2 3" key="1">
    <citation type="journal article" date="2013" name="Nat. Genet.">
        <title>The genome of the hydatid tapeworm Echinococcus granulosus.</title>
        <authorList>
            <person name="Zheng H."/>
            <person name="Zhang W."/>
            <person name="Zhang L."/>
            <person name="Zhang Z."/>
            <person name="Li J."/>
            <person name="Lu G."/>
            <person name="Zhu Y."/>
            <person name="Wang Y."/>
            <person name="Huang Y."/>
            <person name="Liu J."/>
            <person name="Kang H."/>
            <person name="Chen J."/>
            <person name="Wang L."/>
            <person name="Chen A."/>
            <person name="Yu S."/>
            <person name="Gao Z."/>
            <person name="Jin L."/>
            <person name="Gu W."/>
            <person name="Wang Z."/>
            <person name="Zhao L."/>
            <person name="Shi B."/>
            <person name="Wen H."/>
            <person name="Lin R."/>
            <person name="Jones M.K."/>
            <person name="Brejova B."/>
            <person name="Vinar T."/>
            <person name="Zhao G."/>
            <person name="McManus D.P."/>
            <person name="Chen Z."/>
            <person name="Zhou Y."/>
            <person name="Wang S."/>
        </authorList>
    </citation>
    <scope>NUCLEOTIDE SEQUENCE [LARGE SCALE GENOMIC DNA]</scope>
</reference>
<evidence type="ECO:0000313" key="3">
    <source>
        <dbReference type="Proteomes" id="UP000019149"/>
    </source>
</evidence>
<protein>
    <submittedName>
        <fullName evidence="2">Uncharacterized protein</fullName>
    </submittedName>
</protein>
<dbReference type="GeneID" id="36345963"/>